<accession>A0A369A184</accession>
<protein>
    <submittedName>
        <fullName evidence="1">Uncharacterized protein</fullName>
    </submittedName>
</protein>
<evidence type="ECO:0000313" key="1">
    <source>
        <dbReference type="EMBL" id="RCX02188.1"/>
    </source>
</evidence>
<dbReference type="AlphaFoldDB" id="A0A369A184"/>
<gene>
    <name evidence="1" type="ORF">DFP77_11521</name>
</gene>
<dbReference type="Proteomes" id="UP000253506">
    <property type="component" value="Unassembled WGS sequence"/>
</dbReference>
<dbReference type="EMBL" id="QPJQ01000015">
    <property type="protein sequence ID" value="RCX02188.1"/>
    <property type="molecule type" value="Genomic_DNA"/>
</dbReference>
<comment type="caution">
    <text evidence="1">The sequence shown here is derived from an EMBL/GenBank/DDBJ whole genome shotgun (WGS) entry which is preliminary data.</text>
</comment>
<reference evidence="1 2" key="1">
    <citation type="submission" date="2018-07" db="EMBL/GenBank/DDBJ databases">
        <title>Genomic Encyclopedia of Type Strains, Phase III (KMG-III): the genomes of soil and plant-associated and newly described type strains.</title>
        <authorList>
            <person name="Whitman W."/>
        </authorList>
    </citation>
    <scope>NUCLEOTIDE SEQUENCE [LARGE SCALE GENOMIC DNA]</scope>
    <source>
        <strain evidence="1 2">CECT 7731</strain>
    </source>
</reference>
<sequence>MPLEVVAHFCTSGERDSTKKVLDYGLGPLWYCS</sequence>
<evidence type="ECO:0000313" key="2">
    <source>
        <dbReference type="Proteomes" id="UP000253506"/>
    </source>
</evidence>
<name>A0A369A184_9GAMM</name>
<proteinExistence type="predicted"/>
<organism evidence="1 2">
    <name type="scientific">Marinomonas foliarum</name>
    <dbReference type="NCBI Taxonomy" id="491950"/>
    <lineage>
        <taxon>Bacteria</taxon>
        <taxon>Pseudomonadati</taxon>
        <taxon>Pseudomonadota</taxon>
        <taxon>Gammaproteobacteria</taxon>
        <taxon>Oceanospirillales</taxon>
        <taxon>Oceanospirillaceae</taxon>
        <taxon>Marinomonas</taxon>
    </lineage>
</organism>